<dbReference type="RefSeq" id="WP_372505329.1">
    <property type="nucleotide sequence ID" value="NZ_BAAAMO010000002.1"/>
</dbReference>
<protein>
    <recommendedName>
        <fullName evidence="4">DoxX family membrane protein</fullName>
    </recommendedName>
</protein>
<dbReference type="PANTHER" id="PTHR36974">
    <property type="entry name" value="MEMBRANE PROTEIN-RELATED"/>
    <property type="match status" value="1"/>
</dbReference>
<feature type="transmembrane region" description="Helical" evidence="1">
    <location>
        <begin position="85"/>
        <end position="107"/>
    </location>
</feature>
<sequence>MTTLLDRLPSPVLPGRRRAAAKRDARIMGGALIGMGALHFAVPGPFDSIEPREIPGDARSLTYASGVAEIGIGVGLLYPPTRRTAAAAAVALFVAVFPANVNTLRLFKDKPLLLAGAAARLPLQVPMITTALRIRRDS</sequence>
<evidence type="ECO:0000313" key="2">
    <source>
        <dbReference type="EMBL" id="MFD0924375.1"/>
    </source>
</evidence>
<feature type="transmembrane region" description="Helical" evidence="1">
    <location>
        <begin position="25"/>
        <end position="42"/>
    </location>
</feature>
<reference evidence="3" key="1">
    <citation type="journal article" date="2019" name="Int. J. Syst. Evol. Microbiol.">
        <title>The Global Catalogue of Microorganisms (GCM) 10K type strain sequencing project: providing services to taxonomists for standard genome sequencing and annotation.</title>
        <authorList>
            <consortium name="The Broad Institute Genomics Platform"/>
            <consortium name="The Broad Institute Genome Sequencing Center for Infectious Disease"/>
            <person name="Wu L."/>
            <person name="Ma J."/>
        </authorList>
    </citation>
    <scope>NUCLEOTIDE SEQUENCE [LARGE SCALE GENOMIC DNA]</scope>
    <source>
        <strain evidence="3">CCUG 50873</strain>
    </source>
</reference>
<name>A0ABW3G4B3_9NOCA</name>
<evidence type="ECO:0000256" key="1">
    <source>
        <dbReference type="SAM" id="Phobius"/>
    </source>
</evidence>
<keyword evidence="3" id="KW-1185">Reference proteome</keyword>
<gene>
    <name evidence="2" type="ORF">ACFQ04_01370</name>
</gene>
<feature type="transmembrane region" description="Helical" evidence="1">
    <location>
        <begin position="62"/>
        <end position="78"/>
    </location>
</feature>
<evidence type="ECO:0000313" key="3">
    <source>
        <dbReference type="Proteomes" id="UP001597068"/>
    </source>
</evidence>
<evidence type="ECO:0008006" key="4">
    <source>
        <dbReference type="Google" id="ProtNLM"/>
    </source>
</evidence>
<proteinExistence type="predicted"/>
<comment type="caution">
    <text evidence="2">The sequence shown here is derived from an EMBL/GenBank/DDBJ whole genome shotgun (WGS) entry which is preliminary data.</text>
</comment>
<keyword evidence="1" id="KW-0812">Transmembrane</keyword>
<keyword evidence="1" id="KW-0472">Membrane</keyword>
<dbReference type="Proteomes" id="UP001597068">
    <property type="component" value="Unassembled WGS sequence"/>
</dbReference>
<dbReference type="EMBL" id="JBHTIL010000001">
    <property type="protein sequence ID" value="MFD0924375.1"/>
    <property type="molecule type" value="Genomic_DNA"/>
</dbReference>
<accession>A0ABW3G4B3</accession>
<dbReference type="PANTHER" id="PTHR36974:SF1">
    <property type="entry name" value="DOXX FAMILY MEMBRANE PROTEIN"/>
    <property type="match status" value="1"/>
</dbReference>
<keyword evidence="1" id="KW-1133">Transmembrane helix</keyword>
<organism evidence="2 3">
    <name type="scientific">Williamsia deligens</name>
    <dbReference type="NCBI Taxonomy" id="321325"/>
    <lineage>
        <taxon>Bacteria</taxon>
        <taxon>Bacillati</taxon>
        <taxon>Actinomycetota</taxon>
        <taxon>Actinomycetes</taxon>
        <taxon>Mycobacteriales</taxon>
        <taxon>Nocardiaceae</taxon>
        <taxon>Williamsia</taxon>
    </lineage>
</organism>